<dbReference type="EMBL" id="JAKOGI010000702">
    <property type="protein sequence ID" value="KAJ8431249.1"/>
    <property type="molecule type" value="Genomic_DNA"/>
</dbReference>
<evidence type="ECO:0000313" key="1">
    <source>
        <dbReference type="EMBL" id="KAJ8431249.1"/>
    </source>
</evidence>
<organism evidence="1 2">
    <name type="scientific">Carnegiea gigantea</name>
    <dbReference type="NCBI Taxonomy" id="171969"/>
    <lineage>
        <taxon>Eukaryota</taxon>
        <taxon>Viridiplantae</taxon>
        <taxon>Streptophyta</taxon>
        <taxon>Embryophyta</taxon>
        <taxon>Tracheophyta</taxon>
        <taxon>Spermatophyta</taxon>
        <taxon>Magnoliopsida</taxon>
        <taxon>eudicotyledons</taxon>
        <taxon>Gunneridae</taxon>
        <taxon>Pentapetalae</taxon>
        <taxon>Caryophyllales</taxon>
        <taxon>Cactineae</taxon>
        <taxon>Cactaceae</taxon>
        <taxon>Cactoideae</taxon>
        <taxon>Echinocereeae</taxon>
        <taxon>Carnegiea</taxon>
    </lineage>
</organism>
<dbReference type="Proteomes" id="UP001153076">
    <property type="component" value="Unassembled WGS sequence"/>
</dbReference>
<accession>A0A9Q1Q7D6</accession>
<gene>
    <name evidence="1" type="ORF">Cgig2_011102</name>
</gene>
<comment type="caution">
    <text evidence="1">The sequence shown here is derived from an EMBL/GenBank/DDBJ whole genome shotgun (WGS) entry which is preliminary data.</text>
</comment>
<evidence type="ECO:0000313" key="2">
    <source>
        <dbReference type="Proteomes" id="UP001153076"/>
    </source>
</evidence>
<protein>
    <submittedName>
        <fullName evidence="1">Uncharacterized protein</fullName>
    </submittedName>
</protein>
<keyword evidence="2" id="KW-1185">Reference proteome</keyword>
<reference evidence="1" key="1">
    <citation type="submission" date="2022-04" db="EMBL/GenBank/DDBJ databases">
        <title>Carnegiea gigantea Genome sequencing and assembly v2.</title>
        <authorList>
            <person name="Copetti D."/>
            <person name="Sanderson M.J."/>
            <person name="Burquez A."/>
            <person name="Wojciechowski M.F."/>
        </authorList>
    </citation>
    <scope>NUCLEOTIDE SEQUENCE</scope>
    <source>
        <strain evidence="1">SGP5-SGP5p</strain>
        <tissue evidence="1">Aerial part</tissue>
    </source>
</reference>
<sequence>MQFEVLANCIIATHRPTKSKGRQVTIACEPTTNPKLFLIILETLLLLRITPIYSTRPIQWSRSREFLYTLEELIRRYWPTVLALVETKISGSTADVVCNKLKFKVGSKLKPMDLVERNSLEPIQHRGCLPETSMKLEVRTNGGTVERVFNDGAPSLIIGSKITGYWIYDTRVPRSHGAGDAGVRHLLQNNSDHCCLLVCPYGIAPIQNVHRPFDFKLHGSHTRILRIIFGPNRNKTLLCIPCSEKWHRRLMTGTKPLLAICSLEKKKCGLDWKVLKRSLHKAQTVSSSTLKGISGRN</sequence>
<name>A0A9Q1Q7D6_9CARY</name>
<proteinExistence type="predicted"/>
<dbReference type="OrthoDB" id="986383at2759"/>
<dbReference type="AlphaFoldDB" id="A0A9Q1Q7D6"/>